<dbReference type="Gene3D" id="2.60.120.200">
    <property type="match status" value="1"/>
</dbReference>
<dbReference type="GO" id="GO:1901137">
    <property type="term" value="P:carbohydrate derivative biosynthetic process"/>
    <property type="evidence" value="ECO:0007669"/>
    <property type="project" value="UniProtKB-ARBA"/>
</dbReference>
<dbReference type="EMBL" id="JARAOO010000010">
    <property type="protein sequence ID" value="KAJ7953820.1"/>
    <property type="molecule type" value="Genomic_DNA"/>
</dbReference>
<keyword evidence="6" id="KW-0808">Transferase</keyword>
<evidence type="ECO:0000256" key="2">
    <source>
        <dbReference type="ARBA" id="ARBA00004323"/>
    </source>
</evidence>
<keyword evidence="13" id="KW-0464">Manganese</keyword>
<protein>
    <submittedName>
        <fullName evidence="15">Beta-1,3-galactosyltransferase</fullName>
    </submittedName>
</protein>
<comment type="cofactor">
    <cofactor evidence="1">
        <name>Mn(2+)</name>
        <dbReference type="ChEBI" id="CHEBI:29035"/>
    </cofactor>
</comment>
<dbReference type="Pfam" id="PF01762">
    <property type="entry name" value="Galactosyl_T"/>
    <property type="match status" value="1"/>
</dbReference>
<evidence type="ECO:0000256" key="5">
    <source>
        <dbReference type="ARBA" id="ARBA00022676"/>
    </source>
</evidence>
<dbReference type="FunFam" id="3.90.550.50:FF:000015">
    <property type="entry name" value="Beta-1,3-galactosyltransferase GALT1"/>
    <property type="match status" value="1"/>
</dbReference>
<proteinExistence type="inferred from homology"/>
<evidence type="ECO:0000256" key="3">
    <source>
        <dbReference type="ARBA" id="ARBA00004922"/>
    </source>
</evidence>
<keyword evidence="11" id="KW-0472">Membrane</keyword>
<dbReference type="Gene3D" id="3.90.550.50">
    <property type="match status" value="1"/>
</dbReference>
<dbReference type="PROSITE" id="PS51304">
    <property type="entry name" value="GALECTIN"/>
    <property type="match status" value="1"/>
</dbReference>
<evidence type="ECO:0000256" key="9">
    <source>
        <dbReference type="ARBA" id="ARBA00022989"/>
    </source>
</evidence>
<dbReference type="CDD" id="cd00070">
    <property type="entry name" value="GLECT"/>
    <property type="match status" value="1"/>
</dbReference>
<comment type="similarity">
    <text evidence="4">Belongs to the glycosyltransferase 31 family.</text>
</comment>
<evidence type="ECO:0000256" key="8">
    <source>
        <dbReference type="ARBA" id="ARBA00022968"/>
    </source>
</evidence>
<dbReference type="GO" id="GO:0030246">
    <property type="term" value="F:carbohydrate binding"/>
    <property type="evidence" value="ECO:0007669"/>
    <property type="project" value="InterPro"/>
</dbReference>
<keyword evidence="10" id="KW-0333">Golgi apparatus</keyword>
<keyword evidence="9" id="KW-1133">Transmembrane helix</keyword>
<dbReference type="SMART" id="SM00908">
    <property type="entry name" value="Gal-bind_lectin"/>
    <property type="match status" value="1"/>
</dbReference>
<dbReference type="AlphaFoldDB" id="A0AAD7PG98"/>
<dbReference type="Proteomes" id="UP001163823">
    <property type="component" value="Chromosome 10"/>
</dbReference>
<keyword evidence="5" id="KW-0328">Glycosyltransferase</keyword>
<evidence type="ECO:0000256" key="4">
    <source>
        <dbReference type="ARBA" id="ARBA00008661"/>
    </source>
</evidence>
<evidence type="ECO:0000256" key="13">
    <source>
        <dbReference type="ARBA" id="ARBA00023211"/>
    </source>
</evidence>
<dbReference type="InterPro" id="IPR002659">
    <property type="entry name" value="Glyco_trans_31"/>
</dbReference>
<feature type="domain" description="Galectin" evidence="14">
    <location>
        <begin position="161"/>
        <end position="352"/>
    </location>
</feature>
<name>A0AAD7PG98_QUISA</name>
<dbReference type="GO" id="GO:0010488">
    <property type="term" value="F:UDP-galactose:N-glycan beta-1,3-galactosyltransferase activity"/>
    <property type="evidence" value="ECO:0007669"/>
    <property type="project" value="TreeGrafter"/>
</dbReference>
<comment type="caution">
    <text evidence="15">The sequence shown here is derived from an EMBL/GenBank/DDBJ whole genome shotgun (WGS) entry which is preliminary data.</text>
</comment>
<evidence type="ECO:0000256" key="1">
    <source>
        <dbReference type="ARBA" id="ARBA00001936"/>
    </source>
</evidence>
<accession>A0AAD7PG98</accession>
<evidence type="ECO:0000256" key="7">
    <source>
        <dbReference type="ARBA" id="ARBA00022692"/>
    </source>
</evidence>
<reference evidence="15" key="1">
    <citation type="journal article" date="2023" name="Science">
        <title>Elucidation of the pathway for biosynthesis of saponin adjuvants from the soapbark tree.</title>
        <authorList>
            <person name="Reed J."/>
            <person name="Orme A."/>
            <person name="El-Demerdash A."/>
            <person name="Owen C."/>
            <person name="Martin L.B.B."/>
            <person name="Misra R.C."/>
            <person name="Kikuchi S."/>
            <person name="Rejzek M."/>
            <person name="Martin A.C."/>
            <person name="Harkess A."/>
            <person name="Leebens-Mack J."/>
            <person name="Louveau T."/>
            <person name="Stephenson M.J."/>
            <person name="Osbourn A."/>
        </authorList>
    </citation>
    <scope>NUCLEOTIDE SEQUENCE</scope>
    <source>
        <strain evidence="15">S10</strain>
    </source>
</reference>
<evidence type="ECO:0000256" key="6">
    <source>
        <dbReference type="ARBA" id="ARBA00022679"/>
    </source>
</evidence>
<sequence length="631" mass="71271">MKKWLYGGCLISSLFMLLILRYGVLKNPIGERYLTVSVALNGTNPLKWINPGVPPAVLNPESASHVISFDTVSYSLFSLRNLSNEEQWSLQTWNHLKQLIDHTQGLPNAAEAVKEAAGVWNSLMTSVEEPTQGYTNGSARGKQCPHFLNKMNATELDNSSYKLRAPCGLTQGSSITVIGVPNGLLGNFRIELTGEPLPGEPDPPIILHYNVRLHGDKITEDPVIVQNTWTVAHDWGEEERCPSPTPEKLKKVDELDQCNKIVGRNDSQLSTTGLSSNKSRRFPREQPKIQKYFPFKQGYPFVATVRVGSEGIQMTVDGKHITSFAYRETLEPWLVSEVRVSGDLKLISALASGLPTSEDSEHIIDLETLKSAPISLKSPLDLFIGVFSTANNFKRRMAVRRTWMQYNAVRSGVAAVRFFVGLHKSQLVNEELWNEARTYGDIQLMPFVDYYSLITWKTLAICIFGTEVVSAKFVMKTDDDAFVRVDEVLASLSRIKVTHGLLYGLINSDSRPHRNTDSKWYISPEEWHEDKYPPWAHGPGYVVSHDIAKAVYRKYREGHLKMFKLEDVAMGIWIADMKKDDLKVQYVTEQRVYNEGCKDGYVVAHYQGPREMLCLWQKLQQGRRPQCCGGR</sequence>
<keyword evidence="7" id="KW-0812">Transmembrane</keyword>
<evidence type="ECO:0000256" key="10">
    <source>
        <dbReference type="ARBA" id="ARBA00023034"/>
    </source>
</evidence>
<keyword evidence="8" id="KW-0735">Signal-anchor</keyword>
<comment type="subcellular location">
    <subcellularLocation>
        <location evidence="2">Golgi apparatus membrane</location>
        <topology evidence="2">Single-pass type II membrane protein</topology>
    </subcellularLocation>
</comment>
<organism evidence="15 16">
    <name type="scientific">Quillaja saponaria</name>
    <name type="common">Soap bark tree</name>
    <dbReference type="NCBI Taxonomy" id="32244"/>
    <lineage>
        <taxon>Eukaryota</taxon>
        <taxon>Viridiplantae</taxon>
        <taxon>Streptophyta</taxon>
        <taxon>Embryophyta</taxon>
        <taxon>Tracheophyta</taxon>
        <taxon>Spermatophyta</taxon>
        <taxon>Magnoliopsida</taxon>
        <taxon>eudicotyledons</taxon>
        <taxon>Gunneridae</taxon>
        <taxon>Pentapetalae</taxon>
        <taxon>rosids</taxon>
        <taxon>fabids</taxon>
        <taxon>Fabales</taxon>
        <taxon>Quillajaceae</taxon>
        <taxon>Quillaja</taxon>
    </lineage>
</organism>
<gene>
    <name evidence="15" type="ORF">O6P43_025470</name>
</gene>
<keyword evidence="16" id="KW-1185">Reference proteome</keyword>
<dbReference type="SMART" id="SM00276">
    <property type="entry name" value="GLECT"/>
    <property type="match status" value="1"/>
</dbReference>
<dbReference type="Pfam" id="PF00337">
    <property type="entry name" value="Gal-bind_lectin"/>
    <property type="match status" value="1"/>
</dbReference>
<dbReference type="KEGG" id="qsa:O6P43_025470"/>
<dbReference type="GO" id="GO:0000139">
    <property type="term" value="C:Golgi membrane"/>
    <property type="evidence" value="ECO:0007669"/>
    <property type="project" value="UniProtKB-SubCell"/>
</dbReference>
<evidence type="ECO:0000256" key="12">
    <source>
        <dbReference type="ARBA" id="ARBA00023180"/>
    </source>
</evidence>
<evidence type="ECO:0000256" key="11">
    <source>
        <dbReference type="ARBA" id="ARBA00023136"/>
    </source>
</evidence>
<comment type="pathway">
    <text evidence="3">Protein modification; protein glycosylation.</text>
</comment>
<evidence type="ECO:0000313" key="15">
    <source>
        <dbReference type="EMBL" id="KAJ7953819.1"/>
    </source>
</evidence>
<dbReference type="EMBL" id="JARAOO010000010">
    <property type="protein sequence ID" value="KAJ7953819.1"/>
    <property type="molecule type" value="Genomic_DNA"/>
</dbReference>
<evidence type="ECO:0000313" key="16">
    <source>
        <dbReference type="Proteomes" id="UP001163823"/>
    </source>
</evidence>
<dbReference type="PANTHER" id="PTHR11214">
    <property type="entry name" value="BETA-1,3-N-ACETYLGLUCOSAMINYLTRANSFERASE"/>
    <property type="match status" value="1"/>
</dbReference>
<dbReference type="SUPFAM" id="SSF49899">
    <property type="entry name" value="Concanavalin A-like lectins/glucanases"/>
    <property type="match status" value="1"/>
</dbReference>
<dbReference type="PANTHER" id="PTHR11214:SF129">
    <property type="entry name" value="BETA-1,3-GALACTOSYLTRANSFERASE GALT1"/>
    <property type="match status" value="1"/>
</dbReference>
<keyword evidence="12" id="KW-0325">Glycoprotein</keyword>
<evidence type="ECO:0000259" key="14">
    <source>
        <dbReference type="PROSITE" id="PS51304"/>
    </source>
</evidence>
<dbReference type="InterPro" id="IPR001079">
    <property type="entry name" value="Galectin_CRD"/>
</dbReference>
<dbReference type="InterPro" id="IPR013320">
    <property type="entry name" value="ConA-like_dom_sf"/>
</dbReference>